<organism evidence="3 4">
    <name type="scientific">Tectimicrobiota bacterium</name>
    <dbReference type="NCBI Taxonomy" id="2528274"/>
    <lineage>
        <taxon>Bacteria</taxon>
        <taxon>Pseudomonadati</taxon>
        <taxon>Nitrospinota/Tectimicrobiota group</taxon>
        <taxon>Candidatus Tectimicrobiota</taxon>
    </lineage>
</organism>
<dbReference type="EMBL" id="JACPUR010000019">
    <property type="protein sequence ID" value="MBI3127852.1"/>
    <property type="molecule type" value="Genomic_DNA"/>
</dbReference>
<comment type="caution">
    <text evidence="3">The sequence shown here is derived from an EMBL/GenBank/DDBJ whole genome shotgun (WGS) entry which is preliminary data.</text>
</comment>
<dbReference type="Pfam" id="PF00753">
    <property type="entry name" value="Lactamase_B"/>
    <property type="match status" value="1"/>
</dbReference>
<dbReference type="InterPro" id="IPR050855">
    <property type="entry name" value="NDM-1-like"/>
</dbReference>
<dbReference type="Proteomes" id="UP000782312">
    <property type="component" value="Unassembled WGS sequence"/>
</dbReference>
<dbReference type="AlphaFoldDB" id="A0A932HYY4"/>
<evidence type="ECO:0000256" key="1">
    <source>
        <dbReference type="ARBA" id="ARBA00005250"/>
    </source>
</evidence>
<sequence length="292" mass="32653">MARAAKVLPAPAKTQGFVQVVKGVYAYIGGNGATNFGLALTKDRPVIIDNDIRVRKPFLAGMRSLTRKMPGLVLNTHHNFDHTSDNGFYHGHGAVSFGCELTAEEMEREEKAGVWVKQMVGRGPKVDHLVGKLHVAPPMVTFEEMITVRYGGRAFQMIYIDHCHTLGDTVVWMPEERVLFSGDLLTHRTLPVNRLGNFANWIAALDVLDMFPVRRIVPGHGPLPPAGKGIIKENRDCLLRLRERAQAALRKAKAPEKAAQLVQMPEYRRWFRYGNVGVNALKMAQELKGKRK</sequence>
<name>A0A932HYY4_UNCTE</name>
<protein>
    <submittedName>
        <fullName evidence="3">MBL fold metallo-hydrolase</fullName>
    </submittedName>
</protein>
<dbReference type="InterPro" id="IPR036866">
    <property type="entry name" value="RibonucZ/Hydroxyglut_hydro"/>
</dbReference>
<proteinExistence type="inferred from homology"/>
<reference evidence="3" key="1">
    <citation type="submission" date="2020-07" db="EMBL/GenBank/DDBJ databases">
        <title>Huge and variable diversity of episymbiotic CPR bacteria and DPANN archaea in groundwater ecosystems.</title>
        <authorList>
            <person name="He C.Y."/>
            <person name="Keren R."/>
            <person name="Whittaker M."/>
            <person name="Farag I.F."/>
            <person name="Doudna J."/>
            <person name="Cate J.H.D."/>
            <person name="Banfield J.F."/>
        </authorList>
    </citation>
    <scope>NUCLEOTIDE SEQUENCE</scope>
    <source>
        <strain evidence="3">NC_groundwater_763_Ag_S-0.2um_68_21</strain>
    </source>
</reference>
<evidence type="ECO:0000313" key="4">
    <source>
        <dbReference type="Proteomes" id="UP000782312"/>
    </source>
</evidence>
<feature type="domain" description="Metallo-beta-lactamase" evidence="2">
    <location>
        <begin position="33"/>
        <end position="220"/>
    </location>
</feature>
<accession>A0A932HYY4</accession>
<gene>
    <name evidence="3" type="ORF">HYZ11_09630</name>
</gene>
<dbReference type="CDD" id="cd16282">
    <property type="entry name" value="metallo-hydrolase-like_MBL-fold"/>
    <property type="match status" value="1"/>
</dbReference>
<dbReference type="PANTHER" id="PTHR42951">
    <property type="entry name" value="METALLO-BETA-LACTAMASE DOMAIN-CONTAINING"/>
    <property type="match status" value="1"/>
</dbReference>
<dbReference type="SUPFAM" id="SSF56281">
    <property type="entry name" value="Metallo-hydrolase/oxidoreductase"/>
    <property type="match status" value="1"/>
</dbReference>
<dbReference type="Gene3D" id="3.60.15.10">
    <property type="entry name" value="Ribonuclease Z/Hydroxyacylglutathione hydrolase-like"/>
    <property type="match status" value="1"/>
</dbReference>
<dbReference type="GO" id="GO:0017001">
    <property type="term" value="P:antibiotic catabolic process"/>
    <property type="evidence" value="ECO:0007669"/>
    <property type="project" value="UniProtKB-ARBA"/>
</dbReference>
<dbReference type="InterPro" id="IPR001279">
    <property type="entry name" value="Metallo-B-lactamas"/>
</dbReference>
<dbReference type="SMART" id="SM00849">
    <property type="entry name" value="Lactamase_B"/>
    <property type="match status" value="1"/>
</dbReference>
<dbReference type="PANTHER" id="PTHR42951:SF4">
    <property type="entry name" value="ACYL-COENZYME A THIOESTERASE MBLAC2"/>
    <property type="match status" value="1"/>
</dbReference>
<evidence type="ECO:0000259" key="2">
    <source>
        <dbReference type="SMART" id="SM00849"/>
    </source>
</evidence>
<comment type="similarity">
    <text evidence="1">Belongs to the metallo-beta-lactamase superfamily. Class-B beta-lactamase family.</text>
</comment>
<evidence type="ECO:0000313" key="3">
    <source>
        <dbReference type="EMBL" id="MBI3127852.1"/>
    </source>
</evidence>